<dbReference type="SUPFAM" id="SSF49562">
    <property type="entry name" value="C2 domain (Calcium/lipid-binding domain, CaLB)"/>
    <property type="match status" value="1"/>
</dbReference>
<dbReference type="AlphaFoldDB" id="A0AAD8SW19"/>
<evidence type="ECO:0000313" key="3">
    <source>
        <dbReference type="EMBL" id="KAK1664970.1"/>
    </source>
</evidence>
<proteinExistence type="predicted"/>
<protein>
    <recommendedName>
        <fullName evidence="2">C2 domain-containing protein</fullName>
    </recommendedName>
</protein>
<name>A0AAD8SW19_LOLMU</name>
<feature type="domain" description="C2" evidence="2">
    <location>
        <begin position="63"/>
        <end position="179"/>
    </location>
</feature>
<accession>A0AAD8SW19</accession>
<dbReference type="InterPro" id="IPR000008">
    <property type="entry name" value="C2_dom"/>
</dbReference>
<keyword evidence="4" id="KW-1185">Reference proteome</keyword>
<feature type="compositionally biased region" description="Low complexity" evidence="1">
    <location>
        <begin position="291"/>
        <end position="303"/>
    </location>
</feature>
<feature type="region of interest" description="Disordered" evidence="1">
    <location>
        <begin position="255"/>
        <end position="303"/>
    </location>
</feature>
<evidence type="ECO:0000313" key="4">
    <source>
        <dbReference type="Proteomes" id="UP001231189"/>
    </source>
</evidence>
<dbReference type="Pfam" id="PF00168">
    <property type="entry name" value="C2"/>
    <property type="match status" value="1"/>
</dbReference>
<feature type="region of interest" description="Disordered" evidence="1">
    <location>
        <begin position="210"/>
        <end position="229"/>
    </location>
</feature>
<dbReference type="SMART" id="SM00239">
    <property type="entry name" value="C2"/>
    <property type="match status" value="1"/>
</dbReference>
<dbReference type="Gene3D" id="2.60.40.150">
    <property type="entry name" value="C2 domain"/>
    <property type="match status" value="1"/>
</dbReference>
<dbReference type="Proteomes" id="UP001231189">
    <property type="component" value="Unassembled WGS sequence"/>
</dbReference>
<comment type="caution">
    <text evidence="3">The sequence shown here is derived from an EMBL/GenBank/DDBJ whole genome shotgun (WGS) entry which is preliminary data.</text>
</comment>
<dbReference type="PANTHER" id="PTHR31425">
    <property type="entry name" value="PHOSPHORIBOSYLANTHRANILATE TRANSFERASE ISOFORM 1"/>
    <property type="match status" value="1"/>
</dbReference>
<feature type="region of interest" description="Disordered" evidence="1">
    <location>
        <begin position="1"/>
        <end position="23"/>
    </location>
</feature>
<dbReference type="InterPro" id="IPR035892">
    <property type="entry name" value="C2_domain_sf"/>
</dbReference>
<gene>
    <name evidence="3" type="ORF">QYE76_053129</name>
</gene>
<evidence type="ECO:0000256" key="1">
    <source>
        <dbReference type="SAM" id="MobiDB-lite"/>
    </source>
</evidence>
<dbReference type="PANTHER" id="PTHR31425:SF27">
    <property type="entry name" value="OS04G0691800 PROTEIN"/>
    <property type="match status" value="1"/>
</dbReference>
<reference evidence="3" key="1">
    <citation type="submission" date="2023-07" db="EMBL/GenBank/DDBJ databases">
        <title>A chromosome-level genome assembly of Lolium multiflorum.</title>
        <authorList>
            <person name="Chen Y."/>
            <person name="Copetti D."/>
            <person name="Kolliker R."/>
            <person name="Studer B."/>
        </authorList>
    </citation>
    <scope>NUCLEOTIDE SEQUENCE</scope>
    <source>
        <strain evidence="3">02402/16</strain>
        <tissue evidence="3">Leaf</tissue>
    </source>
</reference>
<dbReference type="PROSITE" id="PS50004">
    <property type="entry name" value="C2"/>
    <property type="match status" value="1"/>
</dbReference>
<dbReference type="EMBL" id="JAUUTY010000003">
    <property type="protein sequence ID" value="KAK1664970.1"/>
    <property type="molecule type" value="Genomic_DNA"/>
</dbReference>
<evidence type="ECO:0000259" key="2">
    <source>
        <dbReference type="PROSITE" id="PS50004"/>
    </source>
</evidence>
<sequence length="383" mass="42143">MENYSLLMGAAGDEDGGGDGSGVDGEAFRGHFPVRRVPEQRLLSPDLGFAMAAALEGNTQIIILPSSSPSTSTESSTAKMKLAVEVAEASGLSPKDGTASCNAFVEVEFDGQKQRITTRPGDCSPQWNQTLLFDVREDPAEPGCITDHNAVRASVFLGRLRVAGDSVALSPDEAMPQRYPLEKRRLFSRVSGDIALRVYILDERGDGAAHDAAAPMNNQEQESRKTSSALCPLRQSLTVPRCTPCRRRVLRQKEARRLPRNQAPGSNYGLLEGRRPKARPALQRRRPEARPAPAAQAASSRVARGGCQIMMDSDDGFFYKNFIDMSSDDESEDDFVTEAALLIQEHNVTHIPVYRGSFSGRAPALDRKRERDNDMLFHDYFHY</sequence>
<organism evidence="3 4">
    <name type="scientific">Lolium multiflorum</name>
    <name type="common">Italian ryegrass</name>
    <name type="synonym">Lolium perenne subsp. multiflorum</name>
    <dbReference type="NCBI Taxonomy" id="4521"/>
    <lineage>
        <taxon>Eukaryota</taxon>
        <taxon>Viridiplantae</taxon>
        <taxon>Streptophyta</taxon>
        <taxon>Embryophyta</taxon>
        <taxon>Tracheophyta</taxon>
        <taxon>Spermatophyta</taxon>
        <taxon>Magnoliopsida</taxon>
        <taxon>Liliopsida</taxon>
        <taxon>Poales</taxon>
        <taxon>Poaceae</taxon>
        <taxon>BOP clade</taxon>
        <taxon>Pooideae</taxon>
        <taxon>Poodae</taxon>
        <taxon>Poeae</taxon>
        <taxon>Poeae Chloroplast Group 2 (Poeae type)</taxon>
        <taxon>Loliodinae</taxon>
        <taxon>Loliinae</taxon>
        <taxon>Lolium</taxon>
    </lineage>
</organism>
<dbReference type="InterPro" id="IPR047259">
    <property type="entry name" value="QUIRKY-like"/>
</dbReference>